<proteinExistence type="predicted"/>
<accession>A0A2K9LLD5</accession>
<keyword evidence="3" id="KW-1185">Reference proteome</keyword>
<dbReference type="SUPFAM" id="SSF50630">
    <property type="entry name" value="Acid proteases"/>
    <property type="match status" value="1"/>
</dbReference>
<dbReference type="Proteomes" id="UP000235116">
    <property type="component" value="Chromosome"/>
</dbReference>
<dbReference type="EMBL" id="CP022684">
    <property type="protein sequence ID" value="AUM12991.1"/>
    <property type="molecule type" value="Genomic_DNA"/>
</dbReference>
<dbReference type="Pfam" id="PF13975">
    <property type="entry name" value="gag-asp_proteas"/>
    <property type="match status" value="1"/>
</dbReference>
<dbReference type="InterPro" id="IPR034122">
    <property type="entry name" value="Retropepsin-like_bacterial"/>
</dbReference>
<evidence type="ECO:0000256" key="1">
    <source>
        <dbReference type="SAM" id="MobiDB-lite"/>
    </source>
</evidence>
<feature type="compositionally biased region" description="Polar residues" evidence="1">
    <location>
        <begin position="32"/>
        <end position="42"/>
    </location>
</feature>
<evidence type="ECO:0000313" key="2">
    <source>
        <dbReference type="EMBL" id="AUM12991.1"/>
    </source>
</evidence>
<dbReference type="AlphaFoldDB" id="A0A2K9LLD5"/>
<protein>
    <recommendedName>
        <fullName evidence="4">Peptidase A2 domain-containing protein</fullName>
    </recommendedName>
</protein>
<dbReference type="InterPro" id="IPR021109">
    <property type="entry name" value="Peptidase_aspartic_dom_sf"/>
</dbReference>
<dbReference type="KEGG" id="kak:Kalk_11395"/>
<feature type="region of interest" description="Disordered" evidence="1">
    <location>
        <begin position="32"/>
        <end position="51"/>
    </location>
</feature>
<name>A0A2K9LLD5_9GAMM</name>
<gene>
    <name evidence="2" type="ORF">Kalk_11395</name>
</gene>
<dbReference type="CDD" id="cd05483">
    <property type="entry name" value="retropepsin_like_bacteria"/>
    <property type="match status" value="1"/>
</dbReference>
<evidence type="ECO:0000313" key="3">
    <source>
        <dbReference type="Proteomes" id="UP000235116"/>
    </source>
</evidence>
<evidence type="ECO:0008006" key="4">
    <source>
        <dbReference type="Google" id="ProtNLM"/>
    </source>
</evidence>
<sequence length="387" mass="43745">MTKTTPWLLCLLVGFALGWWSAVQWVSPVATATSPLSGQSPEPASKPADTPVDLGGNAVSRWLQLDQPEALIAYLDTPALSLPGRQQALQQLDDTLLQWQDEQQWGRLLLWLEPLHTWDRNRELWQDWLASAHEGLGQRRDALLILFESHATTLSAPRRQYLMDSIEQLLADQLARQRTLTPTRLSQNFELMPLLLLALEKQPQYAPFGIMLSDVYEASGEWEQALFQLQLLPYSDTHQPAIDERKERLEEQLAAQQRAQEGIGLQHRMGQFVVTVVFDERVELNLMIDTGATITALNARAIALLQQYTDLHTTDQQVQVNTANGMVVSPLYEIGSMRIGGWEQLDVQLLQVNLPSEHVDGLLGMNFLSRYAFSIDQDQALLFLDSK</sequence>
<dbReference type="RefSeq" id="WP_101894370.1">
    <property type="nucleotide sequence ID" value="NZ_CP022684.1"/>
</dbReference>
<reference evidence="3" key="1">
    <citation type="submission" date="2017-08" db="EMBL/GenBank/DDBJ databases">
        <title>Direct submision.</title>
        <authorList>
            <person name="Kim S.-J."/>
            <person name="Rhee S.-K."/>
        </authorList>
    </citation>
    <scope>NUCLEOTIDE SEQUENCE [LARGE SCALE GENOMIC DNA]</scope>
    <source>
        <strain evidence="3">GI5</strain>
    </source>
</reference>
<dbReference type="OrthoDB" id="6088234at2"/>
<organism evidence="2 3">
    <name type="scientific">Ketobacter alkanivorans</name>
    <dbReference type="NCBI Taxonomy" id="1917421"/>
    <lineage>
        <taxon>Bacteria</taxon>
        <taxon>Pseudomonadati</taxon>
        <taxon>Pseudomonadota</taxon>
        <taxon>Gammaproteobacteria</taxon>
        <taxon>Pseudomonadales</taxon>
        <taxon>Ketobacteraceae</taxon>
        <taxon>Ketobacter</taxon>
    </lineage>
</organism>
<dbReference type="Gene3D" id="2.40.70.10">
    <property type="entry name" value="Acid Proteases"/>
    <property type="match status" value="1"/>
</dbReference>